<comment type="function">
    <text evidence="12 13">Component of the acetyl coenzyme A carboxylase (ACC) complex. Biotin carboxylase (BC) catalyzes the carboxylation of biotin on its carrier protein (BCCP) and then the CO(2) group is transferred by the transcarboxylase to acetyl-CoA to form malonyl-CoA.</text>
</comment>
<comment type="subunit">
    <text evidence="13">Acetyl-CoA carboxylase is a heterohexamer composed of biotin carboxyl carrier protein (AccB), biotin carboxylase (AccC) and two subunits each of ACCase subunit alpha (AccA) and ACCase subunit beta (AccD).</text>
</comment>
<comment type="caution">
    <text evidence="16">The sequence shown here is derived from an EMBL/GenBank/DDBJ whole genome shotgun (WGS) entry which is preliminary data.</text>
</comment>
<reference evidence="16" key="1">
    <citation type="journal article" date="2020" name="mSystems">
        <title>Genome- and Community-Level Interaction Insights into Carbon Utilization and Element Cycling Functions of Hydrothermarchaeota in Hydrothermal Sediment.</title>
        <authorList>
            <person name="Zhou Z."/>
            <person name="Liu Y."/>
            <person name="Xu W."/>
            <person name="Pan J."/>
            <person name="Luo Z.H."/>
            <person name="Li M."/>
        </authorList>
    </citation>
    <scope>NUCLEOTIDE SEQUENCE [LARGE SCALE GENOMIC DNA]</scope>
    <source>
        <strain evidence="16">SpSt-902</strain>
    </source>
</reference>
<dbReference type="InterPro" id="IPR000438">
    <property type="entry name" value="Acetyl_CoA_COase_Trfase_b_su"/>
</dbReference>
<evidence type="ECO:0000259" key="15">
    <source>
        <dbReference type="PROSITE" id="PS50980"/>
    </source>
</evidence>
<comment type="catalytic activity">
    <reaction evidence="13">
        <text>N(6)-carboxybiotinyl-L-lysyl-[protein] + acetyl-CoA = N(6)-biotinyl-L-lysyl-[protein] + malonyl-CoA</text>
        <dbReference type="Rhea" id="RHEA:54728"/>
        <dbReference type="Rhea" id="RHEA-COMP:10505"/>
        <dbReference type="Rhea" id="RHEA-COMP:10506"/>
        <dbReference type="ChEBI" id="CHEBI:57288"/>
        <dbReference type="ChEBI" id="CHEBI:57384"/>
        <dbReference type="ChEBI" id="CHEBI:83144"/>
        <dbReference type="ChEBI" id="CHEBI:83145"/>
        <dbReference type="EC" id="2.1.3.15"/>
    </reaction>
</comment>
<dbReference type="InterPro" id="IPR034733">
    <property type="entry name" value="AcCoA_carboxyl_beta"/>
</dbReference>
<evidence type="ECO:0000256" key="12">
    <source>
        <dbReference type="ARBA" id="ARBA00025280"/>
    </source>
</evidence>
<accession>A0A7C3QZL6</accession>
<protein>
    <recommendedName>
        <fullName evidence="13">Acetyl-coenzyme A carboxylase carboxyl transferase subunit beta</fullName>
        <shortName evidence="13">ACCase subunit beta</shortName>
        <shortName evidence="13">Acetyl-CoA carboxylase carboxyltransferase subunit beta</shortName>
        <ecNumber evidence="13">2.1.3.15</ecNumber>
    </recommendedName>
</protein>
<comment type="similarity">
    <text evidence="13">Belongs to the AccD/PCCB family.</text>
</comment>
<comment type="subcellular location">
    <subcellularLocation>
        <location evidence="1 13">Cytoplasm</location>
    </subcellularLocation>
</comment>
<dbReference type="UniPathway" id="UPA00655">
    <property type="reaction ID" value="UER00711"/>
</dbReference>
<feature type="domain" description="CoA carboxyltransferase N-terminal" evidence="15">
    <location>
        <begin position="34"/>
        <end position="303"/>
    </location>
</feature>
<dbReference type="InterPro" id="IPR041010">
    <property type="entry name" value="Znf-ACC"/>
</dbReference>
<dbReference type="GO" id="GO:0003989">
    <property type="term" value="F:acetyl-CoA carboxylase activity"/>
    <property type="evidence" value="ECO:0007669"/>
    <property type="project" value="InterPro"/>
</dbReference>
<dbReference type="SUPFAM" id="SSF52096">
    <property type="entry name" value="ClpP/crotonase"/>
    <property type="match status" value="1"/>
</dbReference>
<sequence length="307" mass="33497">MGWLTRSRSRGPEGGTEDNKPADSEKKVRVPEGLWIKCSLCRQIVYRKEVEKAGKVCPKCNYHFPITVEERIFQLSDPGSYSEFAQNIESVDPLVFTDSIKYTDRLKAAQKKTGLSDAIRIGECSISGKSAVLGVFSFGFMGGSMGSVVGEKVVRAAERSLEKRIPLILVTSSGGARMQEGIFSLMQMARTSAAISRLHHAAVPFFSVLTDPTFGGVTASFAMLGDIILAEPRSLIGFAGPRVIEQTIKQQLPEGFQRAEFLLSHGFLDMVVERGRLKETLSQLMCIFSSSGQQCPSVESIGEEGGE</sequence>
<keyword evidence="5 13" id="KW-0547">Nucleotide-binding</keyword>
<feature type="region of interest" description="Disordered" evidence="14">
    <location>
        <begin position="1"/>
        <end position="26"/>
    </location>
</feature>
<keyword evidence="4 13" id="KW-0479">Metal-binding</keyword>
<feature type="binding site" evidence="13">
    <location>
        <position position="60"/>
    </location>
    <ligand>
        <name>Zn(2+)</name>
        <dbReference type="ChEBI" id="CHEBI:29105"/>
    </ligand>
</feature>
<keyword evidence="2 13" id="KW-0444">Lipid biosynthesis</keyword>
<dbReference type="GO" id="GO:0005524">
    <property type="term" value="F:ATP binding"/>
    <property type="evidence" value="ECO:0007669"/>
    <property type="project" value="UniProtKB-KW"/>
</dbReference>
<evidence type="ECO:0000256" key="5">
    <source>
        <dbReference type="ARBA" id="ARBA00022741"/>
    </source>
</evidence>
<evidence type="ECO:0000256" key="10">
    <source>
        <dbReference type="ARBA" id="ARBA00023098"/>
    </source>
</evidence>
<feature type="compositionally biased region" description="Basic and acidic residues" evidence="14">
    <location>
        <begin position="17"/>
        <end position="26"/>
    </location>
</feature>
<dbReference type="InterPro" id="IPR011762">
    <property type="entry name" value="COA_CT_N"/>
</dbReference>
<dbReference type="PRINTS" id="PR01070">
    <property type="entry name" value="ACCCTRFRASEB"/>
</dbReference>
<proteinExistence type="inferred from homology"/>
<evidence type="ECO:0000256" key="2">
    <source>
        <dbReference type="ARBA" id="ARBA00022516"/>
    </source>
</evidence>
<keyword evidence="9 13" id="KW-0067">ATP-binding</keyword>
<evidence type="ECO:0000256" key="7">
    <source>
        <dbReference type="ARBA" id="ARBA00022832"/>
    </source>
</evidence>
<evidence type="ECO:0000313" key="16">
    <source>
        <dbReference type="EMBL" id="HFT93474.1"/>
    </source>
</evidence>
<dbReference type="GO" id="GO:2001295">
    <property type="term" value="P:malonyl-CoA biosynthetic process"/>
    <property type="evidence" value="ECO:0007669"/>
    <property type="project" value="UniProtKB-UniRule"/>
</dbReference>
<evidence type="ECO:0000256" key="8">
    <source>
        <dbReference type="ARBA" id="ARBA00022833"/>
    </source>
</evidence>
<dbReference type="GO" id="GO:0006633">
    <property type="term" value="P:fatty acid biosynthetic process"/>
    <property type="evidence" value="ECO:0007669"/>
    <property type="project" value="UniProtKB-KW"/>
</dbReference>
<dbReference type="EMBL" id="DTMM01000115">
    <property type="protein sequence ID" value="HFT93474.1"/>
    <property type="molecule type" value="Genomic_DNA"/>
</dbReference>
<dbReference type="AlphaFoldDB" id="A0A7C3QZL6"/>
<evidence type="ECO:0000256" key="13">
    <source>
        <dbReference type="HAMAP-Rule" id="MF_01395"/>
    </source>
</evidence>
<evidence type="ECO:0000256" key="3">
    <source>
        <dbReference type="ARBA" id="ARBA00022679"/>
    </source>
</evidence>
<dbReference type="GO" id="GO:0009317">
    <property type="term" value="C:acetyl-CoA carboxylase complex"/>
    <property type="evidence" value="ECO:0007669"/>
    <property type="project" value="InterPro"/>
</dbReference>
<keyword evidence="10 13" id="KW-0443">Lipid metabolism</keyword>
<comment type="pathway">
    <text evidence="13">Lipid metabolism; malonyl-CoA biosynthesis; malonyl-CoA from acetyl-CoA: step 1/1.</text>
</comment>
<evidence type="ECO:0000256" key="1">
    <source>
        <dbReference type="ARBA" id="ARBA00004496"/>
    </source>
</evidence>
<dbReference type="InterPro" id="IPR029045">
    <property type="entry name" value="ClpP/crotonase-like_dom_sf"/>
</dbReference>
<dbReference type="GO" id="GO:0016743">
    <property type="term" value="F:carboxyl- or carbamoyltransferase activity"/>
    <property type="evidence" value="ECO:0007669"/>
    <property type="project" value="UniProtKB-UniRule"/>
</dbReference>
<keyword evidence="3 13" id="KW-0808">Transferase</keyword>
<dbReference type="HAMAP" id="MF_01395">
    <property type="entry name" value="AcetylCoA_CT_beta"/>
    <property type="match status" value="1"/>
</dbReference>
<organism evidence="16">
    <name type="scientific">Leptospirillum ferriphilum</name>
    <dbReference type="NCBI Taxonomy" id="178606"/>
    <lineage>
        <taxon>Bacteria</taxon>
        <taxon>Pseudomonadati</taxon>
        <taxon>Nitrospirota</taxon>
        <taxon>Nitrospiria</taxon>
        <taxon>Nitrospirales</taxon>
        <taxon>Nitrospiraceae</taxon>
        <taxon>Leptospirillum</taxon>
    </lineage>
</organism>
<feature type="zinc finger region" description="C4-type" evidence="13">
    <location>
        <begin position="38"/>
        <end position="60"/>
    </location>
</feature>
<dbReference type="Pfam" id="PF17848">
    <property type="entry name" value="Zn_ribbon_ACC"/>
    <property type="match status" value="1"/>
</dbReference>
<evidence type="ECO:0000256" key="11">
    <source>
        <dbReference type="ARBA" id="ARBA00023160"/>
    </source>
</evidence>
<keyword evidence="13" id="KW-0963">Cytoplasm</keyword>
<dbReference type="PROSITE" id="PS50980">
    <property type="entry name" value="COA_CT_NTER"/>
    <property type="match status" value="1"/>
</dbReference>
<evidence type="ECO:0000256" key="4">
    <source>
        <dbReference type="ARBA" id="ARBA00022723"/>
    </source>
</evidence>
<keyword evidence="6 13" id="KW-0863">Zinc-finger</keyword>
<feature type="binding site" evidence="13">
    <location>
        <position position="57"/>
    </location>
    <ligand>
        <name>Zn(2+)</name>
        <dbReference type="ChEBI" id="CHEBI:29105"/>
    </ligand>
</feature>
<dbReference type="PANTHER" id="PTHR42995">
    <property type="entry name" value="ACETYL-COENZYME A CARBOXYLASE CARBOXYL TRANSFERASE SUBUNIT BETA, CHLOROPLASTIC"/>
    <property type="match status" value="1"/>
</dbReference>
<name>A0A7C3QZL6_9BACT</name>
<keyword evidence="16" id="KW-0436">Ligase</keyword>
<dbReference type="EC" id="2.1.3.15" evidence="13"/>
<dbReference type="PANTHER" id="PTHR42995:SF5">
    <property type="entry name" value="ACETYL-COENZYME A CARBOXYLASE CARBOXYL TRANSFERASE SUBUNIT BETA, CHLOROPLASTIC"/>
    <property type="match status" value="1"/>
</dbReference>
<keyword evidence="11 13" id="KW-0275">Fatty acid biosynthesis</keyword>
<feature type="binding site" evidence="13">
    <location>
        <position position="41"/>
    </location>
    <ligand>
        <name>Zn(2+)</name>
        <dbReference type="ChEBI" id="CHEBI:29105"/>
    </ligand>
</feature>
<dbReference type="GO" id="GO:0008270">
    <property type="term" value="F:zinc ion binding"/>
    <property type="evidence" value="ECO:0007669"/>
    <property type="project" value="UniProtKB-UniRule"/>
</dbReference>
<gene>
    <name evidence="13" type="primary">accD</name>
    <name evidence="16" type="ORF">ENX03_05950</name>
</gene>
<feature type="binding site" evidence="13">
    <location>
        <position position="38"/>
    </location>
    <ligand>
        <name>Zn(2+)</name>
        <dbReference type="ChEBI" id="CHEBI:29105"/>
    </ligand>
</feature>
<evidence type="ECO:0000256" key="14">
    <source>
        <dbReference type="SAM" id="MobiDB-lite"/>
    </source>
</evidence>
<dbReference type="Pfam" id="PF01039">
    <property type="entry name" value="Carboxyl_trans"/>
    <property type="match status" value="1"/>
</dbReference>
<comment type="cofactor">
    <cofactor evidence="13">
        <name>Zn(2+)</name>
        <dbReference type="ChEBI" id="CHEBI:29105"/>
    </cofactor>
    <text evidence="13">Binds 1 zinc ion per subunit.</text>
</comment>
<keyword evidence="7 13" id="KW-0276">Fatty acid metabolism</keyword>
<dbReference type="NCBIfam" id="TIGR00515">
    <property type="entry name" value="accD"/>
    <property type="match status" value="1"/>
</dbReference>
<evidence type="ECO:0000256" key="6">
    <source>
        <dbReference type="ARBA" id="ARBA00022771"/>
    </source>
</evidence>
<dbReference type="Gene3D" id="3.90.226.10">
    <property type="entry name" value="2-enoyl-CoA Hydratase, Chain A, domain 1"/>
    <property type="match status" value="1"/>
</dbReference>
<keyword evidence="8 13" id="KW-0862">Zinc</keyword>
<evidence type="ECO:0000256" key="9">
    <source>
        <dbReference type="ARBA" id="ARBA00022840"/>
    </source>
</evidence>